<comment type="caution">
    <text evidence="2">The sequence shown here is derived from an EMBL/GenBank/DDBJ whole genome shotgun (WGS) entry which is preliminary data.</text>
</comment>
<organism evidence="2 3">
    <name type="scientific">Streptomyces badius</name>
    <dbReference type="NCBI Taxonomy" id="1941"/>
    <lineage>
        <taxon>Bacteria</taxon>
        <taxon>Bacillati</taxon>
        <taxon>Actinomycetota</taxon>
        <taxon>Actinomycetes</taxon>
        <taxon>Kitasatosporales</taxon>
        <taxon>Streptomycetaceae</taxon>
        <taxon>Streptomyces</taxon>
    </lineage>
</organism>
<evidence type="ECO:0000313" key="3">
    <source>
        <dbReference type="Proteomes" id="UP000659767"/>
    </source>
</evidence>
<dbReference type="Gene3D" id="3.60.40.10">
    <property type="entry name" value="PPM-type phosphatase domain"/>
    <property type="match status" value="1"/>
</dbReference>
<dbReference type="SUPFAM" id="SSF81606">
    <property type="entry name" value="PP2C-like"/>
    <property type="match status" value="1"/>
</dbReference>
<dbReference type="EMBL" id="BMSZ01000006">
    <property type="protein sequence ID" value="GGS51200.1"/>
    <property type="molecule type" value="Genomic_DNA"/>
</dbReference>
<dbReference type="InterPro" id="IPR036457">
    <property type="entry name" value="PPM-type-like_dom_sf"/>
</dbReference>
<dbReference type="Pfam" id="PF13672">
    <property type="entry name" value="PP2C_2"/>
    <property type="match status" value="1"/>
</dbReference>
<keyword evidence="3" id="KW-1185">Reference proteome</keyword>
<evidence type="ECO:0000259" key="1">
    <source>
        <dbReference type="Pfam" id="PF13672"/>
    </source>
</evidence>
<dbReference type="RefSeq" id="WP_199888224.1">
    <property type="nucleotide sequence ID" value="NZ_BMSZ01000006.1"/>
</dbReference>
<dbReference type="InterPro" id="IPR001932">
    <property type="entry name" value="PPM-type_phosphatase-like_dom"/>
</dbReference>
<feature type="domain" description="PPM-type phosphatase" evidence="1">
    <location>
        <begin position="28"/>
        <end position="218"/>
    </location>
</feature>
<dbReference type="Proteomes" id="UP000659767">
    <property type="component" value="Unassembled WGS sequence"/>
</dbReference>
<evidence type="ECO:0000313" key="2">
    <source>
        <dbReference type="EMBL" id="GGS51200.1"/>
    </source>
</evidence>
<name>A0ABQ2T4B6_STRBA</name>
<proteinExistence type="predicted"/>
<accession>A0ABQ2T4B6</accession>
<sequence length="276" mass="30844">MNPHPVAVQASLIPKKGSSEDECEDSFCIDRDLSFGNQRLGPVAVAISDGATESMFAKKWARMITRHAADSSRCIPDGFTGSGDNFRHFIRQIMDRWESWVSSYVNQRVASGRPLRWYEEAKLASGAFATLLAVHFEEAPEGRWHAAALGDSCLFQIRGQRVISQFPVQSSADFGVSPDLLGSKADLDTVCERTYFGRGSFTCGDEFFLMTDALAAWFTYAVENATPSQIEEVLDKVRIFSHAENRSVFESWLSSMIISGRLRNDDITLIRIYISE</sequence>
<reference evidence="3" key="1">
    <citation type="journal article" date="2019" name="Int. J. Syst. Evol. Microbiol.">
        <title>The Global Catalogue of Microorganisms (GCM) 10K type strain sequencing project: providing services to taxonomists for standard genome sequencing and annotation.</title>
        <authorList>
            <consortium name="The Broad Institute Genomics Platform"/>
            <consortium name="The Broad Institute Genome Sequencing Center for Infectious Disease"/>
            <person name="Wu L."/>
            <person name="Ma J."/>
        </authorList>
    </citation>
    <scope>NUCLEOTIDE SEQUENCE [LARGE SCALE GENOMIC DNA]</scope>
    <source>
        <strain evidence="3">JCM 4350</strain>
    </source>
</reference>
<protein>
    <recommendedName>
        <fullName evidence="1">PPM-type phosphatase domain-containing protein</fullName>
    </recommendedName>
</protein>
<gene>
    <name evidence="2" type="ORF">GCM10010253_27090</name>
</gene>